<evidence type="ECO:0000256" key="10">
    <source>
        <dbReference type="ARBA" id="ARBA00023186"/>
    </source>
</evidence>
<dbReference type="SUPFAM" id="SSF89392">
    <property type="entry name" value="Prokaryotic lipoproteins and lipoprotein localization factors"/>
    <property type="match status" value="1"/>
</dbReference>
<proteinExistence type="inferred from homology"/>
<keyword evidence="8" id="KW-0472">Membrane</keyword>
<keyword evidence="6 13" id="KW-0732">Signal</keyword>
<dbReference type="PROSITE" id="PS51257">
    <property type="entry name" value="PROKAR_LIPOPROTEIN"/>
    <property type="match status" value="1"/>
</dbReference>
<evidence type="ECO:0000256" key="2">
    <source>
        <dbReference type="ARBA" id="ARBA00009696"/>
    </source>
</evidence>
<comment type="caution">
    <text evidence="14">The sequence shown here is derived from an EMBL/GenBank/DDBJ whole genome shotgun (WGS) entry which is preliminary data.</text>
</comment>
<organism evidence="14 15">
    <name type="scientific">Caenimonas aquaedulcis</name>
    <dbReference type="NCBI Taxonomy" id="2793270"/>
    <lineage>
        <taxon>Bacteria</taxon>
        <taxon>Pseudomonadati</taxon>
        <taxon>Pseudomonadota</taxon>
        <taxon>Betaproteobacteria</taxon>
        <taxon>Burkholderiales</taxon>
        <taxon>Comamonadaceae</taxon>
        <taxon>Caenimonas</taxon>
    </lineage>
</organism>
<dbReference type="GO" id="GO:0009279">
    <property type="term" value="C:cell outer membrane"/>
    <property type="evidence" value="ECO:0007669"/>
    <property type="project" value="UniProtKB-SubCell"/>
</dbReference>
<dbReference type="GO" id="GO:0015031">
    <property type="term" value="P:protein transport"/>
    <property type="evidence" value="ECO:0007669"/>
    <property type="project" value="UniProtKB-KW"/>
</dbReference>
<keyword evidence="7" id="KW-0653">Protein transport</keyword>
<evidence type="ECO:0000256" key="5">
    <source>
        <dbReference type="ARBA" id="ARBA00022448"/>
    </source>
</evidence>
<name>A0A931H6M3_9BURK</name>
<evidence type="ECO:0000256" key="6">
    <source>
        <dbReference type="ARBA" id="ARBA00022729"/>
    </source>
</evidence>
<dbReference type="InterPro" id="IPR029046">
    <property type="entry name" value="LolA/LolB/LppX"/>
</dbReference>
<evidence type="ECO:0000256" key="11">
    <source>
        <dbReference type="ARBA" id="ARBA00023237"/>
    </source>
</evidence>
<keyword evidence="15" id="KW-1185">Reference proteome</keyword>
<keyword evidence="12 14" id="KW-0449">Lipoprotein</keyword>
<comment type="subcellular location">
    <subcellularLocation>
        <location evidence="1">Cell outer membrane</location>
        <topology evidence="1">Lipid-anchor</topology>
    </subcellularLocation>
</comment>
<dbReference type="InterPro" id="IPR004565">
    <property type="entry name" value="OM_lipoprot_LolB"/>
</dbReference>
<accession>A0A931H6M3</accession>
<feature type="signal peptide" evidence="13">
    <location>
        <begin position="1"/>
        <end position="24"/>
    </location>
</feature>
<dbReference type="Pfam" id="PF03550">
    <property type="entry name" value="LolB"/>
    <property type="match status" value="1"/>
</dbReference>
<feature type="chain" id="PRO_5037012005" description="Outer-membrane lipoprotein LolB" evidence="13">
    <location>
        <begin position="25"/>
        <end position="165"/>
    </location>
</feature>
<comment type="subunit">
    <text evidence="3">Monomer.</text>
</comment>
<keyword evidence="11" id="KW-0998">Cell outer membrane</keyword>
<evidence type="ECO:0000256" key="3">
    <source>
        <dbReference type="ARBA" id="ARBA00011245"/>
    </source>
</evidence>
<evidence type="ECO:0000256" key="8">
    <source>
        <dbReference type="ARBA" id="ARBA00023136"/>
    </source>
</evidence>
<evidence type="ECO:0000256" key="4">
    <source>
        <dbReference type="ARBA" id="ARBA00016202"/>
    </source>
</evidence>
<evidence type="ECO:0000313" key="15">
    <source>
        <dbReference type="Proteomes" id="UP000651050"/>
    </source>
</evidence>
<evidence type="ECO:0000256" key="9">
    <source>
        <dbReference type="ARBA" id="ARBA00023139"/>
    </source>
</evidence>
<dbReference type="AlphaFoldDB" id="A0A931H6M3"/>
<evidence type="ECO:0000313" key="14">
    <source>
        <dbReference type="EMBL" id="MBG9389561.1"/>
    </source>
</evidence>
<protein>
    <recommendedName>
        <fullName evidence="4">Outer-membrane lipoprotein LolB</fullName>
    </recommendedName>
</protein>
<dbReference type="RefSeq" id="WP_196987352.1">
    <property type="nucleotide sequence ID" value="NZ_JADWYS010000001.1"/>
</dbReference>
<comment type="similarity">
    <text evidence="2">Belongs to the LolB family.</text>
</comment>
<keyword evidence="5" id="KW-0813">Transport</keyword>
<evidence type="ECO:0000256" key="12">
    <source>
        <dbReference type="ARBA" id="ARBA00023288"/>
    </source>
</evidence>
<dbReference type="Gene3D" id="2.50.20.10">
    <property type="entry name" value="Lipoprotein localisation LolA/LolB/LppX"/>
    <property type="match status" value="1"/>
</dbReference>
<reference evidence="14" key="1">
    <citation type="submission" date="2020-11" db="EMBL/GenBank/DDBJ databases">
        <title>Bacterial whole genome sequence for Caenimonas sp. DR4.4.</title>
        <authorList>
            <person name="Le V."/>
            <person name="Ko S.-R."/>
            <person name="Ahn C.-Y."/>
            <person name="Oh H.-M."/>
        </authorList>
    </citation>
    <scope>NUCLEOTIDE SEQUENCE</scope>
    <source>
        <strain evidence="14">DR4.4</strain>
    </source>
</reference>
<keyword evidence="9" id="KW-0564">Palmitate</keyword>
<evidence type="ECO:0000256" key="7">
    <source>
        <dbReference type="ARBA" id="ARBA00022927"/>
    </source>
</evidence>
<keyword evidence="10" id="KW-0143">Chaperone</keyword>
<evidence type="ECO:0000256" key="1">
    <source>
        <dbReference type="ARBA" id="ARBA00004459"/>
    </source>
</evidence>
<sequence>MTGARLRVSLLAASALFLAGCASAPKTERALAQDEGPWSGRLALQVEGNQSQSFAAGFDLRGNAASGELTLSNPLGGTLAVLSWAPGSAMLRNGGQTRQFESVDALVAHATGSAIPVAALFDWLRGTNTPVPGWQANLSLLPQGRLSAHRTHPQPEADLRIALER</sequence>
<dbReference type="EMBL" id="JADWYS010000001">
    <property type="protein sequence ID" value="MBG9389561.1"/>
    <property type="molecule type" value="Genomic_DNA"/>
</dbReference>
<evidence type="ECO:0000256" key="13">
    <source>
        <dbReference type="SAM" id="SignalP"/>
    </source>
</evidence>
<gene>
    <name evidence="14" type="ORF">I5803_16145</name>
</gene>
<dbReference type="Proteomes" id="UP000651050">
    <property type="component" value="Unassembled WGS sequence"/>
</dbReference>